<dbReference type="KEGG" id="cpo:COPRO5265_0508"/>
<protein>
    <recommendedName>
        <fullName evidence="4">Integral membrane protein</fullName>
    </recommendedName>
</protein>
<name>B5Y7W8_COPPD</name>
<evidence type="ECO:0000256" key="1">
    <source>
        <dbReference type="SAM" id="Phobius"/>
    </source>
</evidence>
<organism evidence="2 3">
    <name type="scientific">Coprothermobacter proteolyticus (strain ATCC 35245 / DSM 5265 / OCM 4 / BT)</name>
    <dbReference type="NCBI Taxonomy" id="309798"/>
    <lineage>
        <taxon>Bacteria</taxon>
        <taxon>Pseudomonadati</taxon>
        <taxon>Coprothermobacterota</taxon>
        <taxon>Coprothermobacteria</taxon>
        <taxon>Coprothermobacterales</taxon>
        <taxon>Coprothermobacteraceae</taxon>
        <taxon>Coprothermobacter</taxon>
    </lineage>
</organism>
<evidence type="ECO:0000313" key="3">
    <source>
        <dbReference type="Proteomes" id="UP000001732"/>
    </source>
</evidence>
<feature type="transmembrane region" description="Helical" evidence="1">
    <location>
        <begin position="20"/>
        <end position="48"/>
    </location>
</feature>
<keyword evidence="3" id="KW-1185">Reference proteome</keyword>
<dbReference type="AlphaFoldDB" id="B5Y7W8"/>
<sequence>MGLGKSISKARTLGEIGSILYVISLVIPNAILLIGGVVLLLLSVLDIVRDTEYKGSGNSFIIAMILDIVWLYVAAFAVALTLGAYKAYVERPGADCMGPMCDRLFPNPFGPGGAGRTVVMAALGAAIIAYVINIITGILYRNIYKNVGKITGVSYFERSANWIFWGRILSIVLVGLVVDLVGRVMLAISFFHLPDFLPSNEEEAQSIQEKDSGPE</sequence>
<dbReference type="Pfam" id="PF06195">
    <property type="entry name" value="DUF996"/>
    <property type="match status" value="1"/>
</dbReference>
<dbReference type="eggNOG" id="COG2245">
    <property type="taxonomic scope" value="Bacteria"/>
</dbReference>
<keyword evidence="1" id="KW-1133">Transmembrane helix</keyword>
<dbReference type="InterPro" id="IPR010397">
    <property type="entry name" value="DUF996"/>
</dbReference>
<reference evidence="3" key="1">
    <citation type="submission" date="2008-08" db="EMBL/GenBank/DDBJ databases">
        <title>The complete genome sequence of Coprothermobacter proteolyticus strain ATCC 5245 / DSM 5265 / BT.</title>
        <authorList>
            <person name="Dodson R.J."/>
            <person name="Durkin A.S."/>
            <person name="Wu M."/>
            <person name="Eisen J."/>
            <person name="Sutton G."/>
        </authorList>
    </citation>
    <scope>NUCLEOTIDE SEQUENCE [LARGE SCALE GENOMIC DNA]</scope>
    <source>
        <strain evidence="3">ATCC 35245 / DSM 5265 / OCM 4 / BT</strain>
    </source>
</reference>
<dbReference type="HOGENOM" id="CLU_105758_1_0_9"/>
<evidence type="ECO:0000313" key="2">
    <source>
        <dbReference type="EMBL" id="ACI17667.1"/>
    </source>
</evidence>
<dbReference type="Proteomes" id="UP000001732">
    <property type="component" value="Chromosome"/>
</dbReference>
<reference evidence="2 3" key="2">
    <citation type="journal article" date="2014" name="Genome Announc.">
        <title>Complete Genome Sequence of Coprothermobacter proteolyticus DSM 5265.</title>
        <authorList>
            <person name="Alexiev A."/>
            <person name="Coil D.A."/>
            <person name="Badger J.H."/>
            <person name="Enticknap J."/>
            <person name="Ward N."/>
            <person name="Robb F.T."/>
            <person name="Eisen J.A."/>
        </authorList>
    </citation>
    <scope>NUCLEOTIDE SEQUENCE [LARGE SCALE GENOMIC DNA]</scope>
    <source>
        <strain evidence="3">ATCC 35245 / DSM 5265 / OCM 4 / BT</strain>
    </source>
</reference>
<keyword evidence="1" id="KW-0812">Transmembrane</keyword>
<dbReference type="EMBL" id="CP001145">
    <property type="protein sequence ID" value="ACI17667.1"/>
    <property type="molecule type" value="Genomic_DNA"/>
</dbReference>
<accession>B5Y7W8</accession>
<feature type="transmembrane region" description="Helical" evidence="1">
    <location>
        <begin position="118"/>
        <end position="140"/>
    </location>
</feature>
<proteinExistence type="predicted"/>
<feature type="transmembrane region" description="Helical" evidence="1">
    <location>
        <begin position="60"/>
        <end position="85"/>
    </location>
</feature>
<gene>
    <name evidence="2" type="ordered locus">COPRO5265_0508</name>
</gene>
<evidence type="ECO:0008006" key="4">
    <source>
        <dbReference type="Google" id="ProtNLM"/>
    </source>
</evidence>
<feature type="transmembrane region" description="Helical" evidence="1">
    <location>
        <begin position="168"/>
        <end position="191"/>
    </location>
</feature>
<keyword evidence="1" id="KW-0472">Membrane</keyword>